<evidence type="ECO:0000256" key="1">
    <source>
        <dbReference type="SAM" id="MobiDB-lite"/>
    </source>
</evidence>
<sequence length="286" mass="29892">KARSRSTPCSPSSRTAGTRSQPTKTVAEAEKAIEQGGFVTPFDSTEDSNGIVAGTAESDDEGCALLAGHARTGSKHALFQTADGSFPFAVYGGIWTVQSPGTANKGIKLQITQDQDGRTRNKTGMTAEGKAIIRKQGTAGDNMTDIRQMKLLADGFAHGNKASSILETAGSTGELATIATQHHALSQAITVGQDTQQHSLTALLEEALADPCTHTQDAEEADTNANTKAANNEATEQRPRTQATTANNATTRETTQAPSTAWRPWARALALGTALATPNTAHIHAA</sequence>
<gene>
    <name evidence="2" type="ORF">TvY486_0019360</name>
</gene>
<proteinExistence type="predicted"/>
<name>F9WNX5_TRYVY</name>
<feature type="compositionally biased region" description="Low complexity" evidence="1">
    <location>
        <begin position="1"/>
        <end position="15"/>
    </location>
</feature>
<accession>F9WNX5</accession>
<dbReference type="VEuPathDB" id="TriTrypDB:TvY486_0019360"/>
<feature type="region of interest" description="Disordered" evidence="1">
    <location>
        <begin position="213"/>
        <end position="263"/>
    </location>
</feature>
<dbReference type="Proteomes" id="UP000009027">
    <property type="component" value="Unassembled WGS sequence"/>
</dbReference>
<feature type="non-terminal residue" evidence="2">
    <location>
        <position position="1"/>
    </location>
</feature>
<protein>
    <submittedName>
        <fullName evidence="2">Uncharacterized protein</fullName>
    </submittedName>
</protein>
<feature type="compositionally biased region" description="Low complexity" evidence="1">
    <location>
        <begin position="223"/>
        <end position="257"/>
    </location>
</feature>
<feature type="region of interest" description="Disordered" evidence="1">
    <location>
        <begin position="1"/>
        <end position="28"/>
    </location>
</feature>
<dbReference type="AlphaFoldDB" id="F9WNX5"/>
<evidence type="ECO:0000313" key="3">
    <source>
        <dbReference type="Proteomes" id="UP000009027"/>
    </source>
</evidence>
<reference evidence="2 3" key="1">
    <citation type="journal article" date="2012" name="Proc. Natl. Acad. Sci. U.S.A.">
        <title>Antigenic diversity is generated by distinct evolutionary mechanisms in African trypanosome species.</title>
        <authorList>
            <person name="Jackson A.P."/>
            <person name="Berry A."/>
            <person name="Aslett M."/>
            <person name="Allison H.C."/>
            <person name="Burton P."/>
            <person name="Vavrova-Anderson J."/>
            <person name="Brown R."/>
            <person name="Browne H."/>
            <person name="Corton N."/>
            <person name="Hauser H."/>
            <person name="Gamble J."/>
            <person name="Gilderthorp R."/>
            <person name="Marcello L."/>
            <person name="McQuillan J."/>
            <person name="Otto T.D."/>
            <person name="Quail M.A."/>
            <person name="Sanders M.J."/>
            <person name="van Tonder A."/>
            <person name="Ginger M.L."/>
            <person name="Field M.C."/>
            <person name="Barry J.D."/>
            <person name="Hertz-Fowler C."/>
            <person name="Berriman M."/>
        </authorList>
    </citation>
    <scope>NUCLEOTIDE SEQUENCE</scope>
    <source>
        <strain evidence="2 3">Y486</strain>
    </source>
</reference>
<keyword evidence="3" id="KW-1185">Reference proteome</keyword>
<dbReference type="EMBL" id="CAEX01003001">
    <property type="protein sequence ID" value="CCD19247.1"/>
    <property type="molecule type" value="Genomic_DNA"/>
</dbReference>
<evidence type="ECO:0000313" key="2">
    <source>
        <dbReference type="EMBL" id="CCD19247.1"/>
    </source>
</evidence>
<organism evidence="2 3">
    <name type="scientific">Trypanosoma vivax (strain Y486)</name>
    <dbReference type="NCBI Taxonomy" id="1055687"/>
    <lineage>
        <taxon>Eukaryota</taxon>
        <taxon>Discoba</taxon>
        <taxon>Euglenozoa</taxon>
        <taxon>Kinetoplastea</taxon>
        <taxon>Metakinetoplastina</taxon>
        <taxon>Trypanosomatida</taxon>
        <taxon>Trypanosomatidae</taxon>
        <taxon>Trypanosoma</taxon>
        <taxon>Duttonella</taxon>
    </lineage>
</organism>